<evidence type="ECO:0000313" key="2">
    <source>
        <dbReference type="Proteomes" id="UP001488838"/>
    </source>
</evidence>
<name>A0AAW0HED4_MYOGA</name>
<protein>
    <submittedName>
        <fullName evidence="1">Uncharacterized protein</fullName>
    </submittedName>
</protein>
<dbReference type="AlphaFoldDB" id="A0AAW0HED4"/>
<dbReference type="Proteomes" id="UP001488838">
    <property type="component" value="Unassembled WGS sequence"/>
</dbReference>
<sequence>MAFLEKKSIPEERGMVSGVKIEVTNEAEHLGCEDLPQRCCALVPPAQQSGEELFCRRPRLAPPEAFAPELHLLPGLEGQRWLQGEEVEGIQEEV</sequence>
<evidence type="ECO:0000313" key="1">
    <source>
        <dbReference type="EMBL" id="KAK7799497.1"/>
    </source>
</evidence>
<reference evidence="1 2" key="1">
    <citation type="journal article" date="2023" name="bioRxiv">
        <title>Conserved and derived expression patterns and positive selection on dental genes reveal complex evolutionary context of ever-growing rodent molars.</title>
        <authorList>
            <person name="Calamari Z.T."/>
            <person name="Song A."/>
            <person name="Cohen E."/>
            <person name="Akter M."/>
            <person name="Roy R.D."/>
            <person name="Hallikas O."/>
            <person name="Christensen M.M."/>
            <person name="Li P."/>
            <person name="Marangoni P."/>
            <person name="Jernvall J."/>
            <person name="Klein O.D."/>
        </authorList>
    </citation>
    <scope>NUCLEOTIDE SEQUENCE [LARGE SCALE GENOMIC DNA]</scope>
    <source>
        <strain evidence="1">V071</strain>
    </source>
</reference>
<proteinExistence type="predicted"/>
<organism evidence="1 2">
    <name type="scientific">Myodes glareolus</name>
    <name type="common">Bank vole</name>
    <name type="synonym">Clethrionomys glareolus</name>
    <dbReference type="NCBI Taxonomy" id="447135"/>
    <lineage>
        <taxon>Eukaryota</taxon>
        <taxon>Metazoa</taxon>
        <taxon>Chordata</taxon>
        <taxon>Craniata</taxon>
        <taxon>Vertebrata</taxon>
        <taxon>Euteleostomi</taxon>
        <taxon>Mammalia</taxon>
        <taxon>Eutheria</taxon>
        <taxon>Euarchontoglires</taxon>
        <taxon>Glires</taxon>
        <taxon>Rodentia</taxon>
        <taxon>Myomorpha</taxon>
        <taxon>Muroidea</taxon>
        <taxon>Cricetidae</taxon>
        <taxon>Arvicolinae</taxon>
        <taxon>Myodes</taxon>
    </lineage>
</organism>
<keyword evidence="2" id="KW-1185">Reference proteome</keyword>
<comment type="caution">
    <text evidence="1">The sequence shown here is derived from an EMBL/GenBank/DDBJ whole genome shotgun (WGS) entry which is preliminary data.</text>
</comment>
<dbReference type="EMBL" id="JBBHLL010000609">
    <property type="protein sequence ID" value="KAK7799497.1"/>
    <property type="molecule type" value="Genomic_DNA"/>
</dbReference>
<gene>
    <name evidence="1" type="ORF">U0070_022621</name>
</gene>
<accession>A0AAW0HED4</accession>